<keyword evidence="2" id="KW-0863">Zinc-finger</keyword>
<evidence type="ECO:0000313" key="5">
    <source>
        <dbReference type="EMBL" id="CAG9314040.1"/>
    </source>
</evidence>
<dbReference type="Pfam" id="PF00569">
    <property type="entry name" value="ZZ"/>
    <property type="match status" value="1"/>
</dbReference>
<evidence type="ECO:0000256" key="2">
    <source>
        <dbReference type="ARBA" id="ARBA00022771"/>
    </source>
</evidence>
<evidence type="ECO:0000256" key="3">
    <source>
        <dbReference type="ARBA" id="ARBA00022833"/>
    </source>
</evidence>
<dbReference type="SUPFAM" id="SSF57850">
    <property type="entry name" value="RING/U-box"/>
    <property type="match status" value="1"/>
</dbReference>
<reference evidence="5" key="1">
    <citation type="submission" date="2021-09" db="EMBL/GenBank/DDBJ databases">
        <authorList>
            <consortium name="AG Swart"/>
            <person name="Singh M."/>
            <person name="Singh A."/>
            <person name="Seah K."/>
            <person name="Emmerich C."/>
        </authorList>
    </citation>
    <scope>NUCLEOTIDE SEQUENCE</scope>
    <source>
        <strain evidence="5">ATCC30299</strain>
    </source>
</reference>
<dbReference type="Gene3D" id="3.30.60.90">
    <property type="match status" value="1"/>
</dbReference>
<protein>
    <recommendedName>
        <fullName evidence="4">ZZ-type domain-containing protein</fullName>
    </recommendedName>
</protein>
<keyword evidence="1" id="KW-0479">Metal-binding</keyword>
<dbReference type="AlphaFoldDB" id="A0AAU9IS42"/>
<keyword evidence="6" id="KW-1185">Reference proteome</keyword>
<accession>A0AAU9IS42</accession>
<dbReference type="InterPro" id="IPR043145">
    <property type="entry name" value="Znf_ZZ_sf"/>
</dbReference>
<evidence type="ECO:0000259" key="4">
    <source>
        <dbReference type="SMART" id="SM00291"/>
    </source>
</evidence>
<evidence type="ECO:0000256" key="1">
    <source>
        <dbReference type="ARBA" id="ARBA00022723"/>
    </source>
</evidence>
<dbReference type="Proteomes" id="UP001162131">
    <property type="component" value="Unassembled WGS sequence"/>
</dbReference>
<sequence length="286" mass="32267">MVSNESEIQQVFTDIGEFMEENRESVLENIPLTNSDDLSYTHEDVDFFIPSSESEEEKRLESFDMLQCSLLQTDSIVKLGSEISDDSVLEQDKYELNGRGSYSNQSAQTKTVEPVLTISNALLESIREIVKAELYLEKSAYESKIQAGVECEICKADPIIGVIYHCQVCDYFLCQACEDNVDHSHPLIKIKFTANKTKPRASSSLVIEPLKKPIIQPQQESRKITYLPIDVDYSGAMFKRPTGKQLKKLIADLKLRGFTNTHKCMSALAKSKYDIKCSAEILLKGK</sequence>
<name>A0AAU9IS42_9CILI</name>
<evidence type="ECO:0000313" key="6">
    <source>
        <dbReference type="Proteomes" id="UP001162131"/>
    </source>
</evidence>
<keyword evidence="3" id="KW-0862">Zinc</keyword>
<organism evidence="5 6">
    <name type="scientific">Blepharisma stoltei</name>
    <dbReference type="NCBI Taxonomy" id="1481888"/>
    <lineage>
        <taxon>Eukaryota</taxon>
        <taxon>Sar</taxon>
        <taxon>Alveolata</taxon>
        <taxon>Ciliophora</taxon>
        <taxon>Postciliodesmatophora</taxon>
        <taxon>Heterotrichea</taxon>
        <taxon>Heterotrichida</taxon>
        <taxon>Blepharismidae</taxon>
        <taxon>Blepharisma</taxon>
    </lineage>
</organism>
<dbReference type="EMBL" id="CAJZBQ010000011">
    <property type="protein sequence ID" value="CAG9314040.1"/>
    <property type="molecule type" value="Genomic_DNA"/>
</dbReference>
<dbReference type="SMART" id="SM00291">
    <property type="entry name" value="ZnF_ZZ"/>
    <property type="match status" value="1"/>
</dbReference>
<comment type="caution">
    <text evidence="5">The sequence shown here is derived from an EMBL/GenBank/DDBJ whole genome shotgun (WGS) entry which is preliminary data.</text>
</comment>
<gene>
    <name evidence="5" type="ORF">BSTOLATCC_MIC9838</name>
</gene>
<feature type="domain" description="ZZ-type" evidence="4">
    <location>
        <begin position="145"/>
        <end position="187"/>
    </location>
</feature>
<dbReference type="InterPro" id="IPR000433">
    <property type="entry name" value="Znf_ZZ"/>
</dbReference>
<dbReference type="GO" id="GO:0008270">
    <property type="term" value="F:zinc ion binding"/>
    <property type="evidence" value="ECO:0007669"/>
    <property type="project" value="UniProtKB-KW"/>
</dbReference>
<proteinExistence type="predicted"/>